<reference evidence="9" key="1">
    <citation type="submission" date="2021-02" db="EMBL/GenBank/DDBJ databases">
        <title>Genome-Resolved Metagenomics of a Microbial Community Performing Photosynthetic Biological Nutrient Removal.</title>
        <authorList>
            <person name="Mcdaniel E.A."/>
        </authorList>
    </citation>
    <scope>NUCLEOTIDE SEQUENCE</scope>
    <source>
        <strain evidence="9">UWPOB_OBS1</strain>
    </source>
</reference>
<dbReference type="InterPro" id="IPR008271">
    <property type="entry name" value="Ser/Thr_kinase_AS"/>
</dbReference>
<evidence type="ECO:0000259" key="8">
    <source>
        <dbReference type="PROSITE" id="PS50011"/>
    </source>
</evidence>
<keyword evidence="2" id="KW-0808">Transferase</keyword>
<dbReference type="GO" id="GO:0005524">
    <property type="term" value="F:ATP binding"/>
    <property type="evidence" value="ECO:0007669"/>
    <property type="project" value="UniProtKB-UniRule"/>
</dbReference>
<dbReference type="PROSITE" id="PS50011">
    <property type="entry name" value="PROTEIN_KINASE_DOM"/>
    <property type="match status" value="1"/>
</dbReference>
<comment type="caution">
    <text evidence="9">The sequence shown here is derived from an EMBL/GenBank/DDBJ whole genome shotgun (WGS) entry which is preliminary data.</text>
</comment>
<dbReference type="Gene3D" id="3.30.200.20">
    <property type="entry name" value="Phosphorylase Kinase, domain 1"/>
    <property type="match status" value="1"/>
</dbReference>
<name>A0A8J7PHQ9_9BACT</name>
<feature type="transmembrane region" description="Helical" evidence="7">
    <location>
        <begin position="201"/>
        <end position="219"/>
    </location>
</feature>
<evidence type="ECO:0000313" key="9">
    <source>
        <dbReference type="EMBL" id="MBN8660498.1"/>
    </source>
</evidence>
<evidence type="ECO:0000256" key="1">
    <source>
        <dbReference type="ARBA" id="ARBA00012513"/>
    </source>
</evidence>
<dbReference type="InterPro" id="IPR011009">
    <property type="entry name" value="Kinase-like_dom_sf"/>
</dbReference>
<keyword evidence="4 9" id="KW-0418">Kinase</keyword>
<evidence type="ECO:0000256" key="4">
    <source>
        <dbReference type="ARBA" id="ARBA00022777"/>
    </source>
</evidence>
<feature type="transmembrane region" description="Helical" evidence="7">
    <location>
        <begin position="119"/>
        <end position="139"/>
    </location>
</feature>
<dbReference type="Proteomes" id="UP000664277">
    <property type="component" value="Unassembled WGS sequence"/>
</dbReference>
<feature type="transmembrane region" description="Helical" evidence="7">
    <location>
        <begin position="313"/>
        <end position="334"/>
    </location>
</feature>
<organism evidence="9 10">
    <name type="scientific">Candidatus Obscuribacter phosphatis</name>
    <dbReference type="NCBI Taxonomy" id="1906157"/>
    <lineage>
        <taxon>Bacteria</taxon>
        <taxon>Bacillati</taxon>
        <taxon>Candidatus Melainabacteria</taxon>
        <taxon>Candidatus Obscuribacterales</taxon>
        <taxon>Candidatus Obscuribacteraceae</taxon>
        <taxon>Candidatus Obscuribacter</taxon>
    </lineage>
</organism>
<dbReference type="SUPFAM" id="SSF56112">
    <property type="entry name" value="Protein kinase-like (PK-like)"/>
    <property type="match status" value="1"/>
</dbReference>
<keyword evidence="7" id="KW-1133">Transmembrane helix</keyword>
<accession>A0A8J7PHQ9</accession>
<gene>
    <name evidence="9" type="ORF">J0M35_09065</name>
</gene>
<feature type="domain" description="Protein kinase" evidence="8">
    <location>
        <begin position="406"/>
        <end position="672"/>
    </location>
</feature>
<dbReference type="SMART" id="SM00220">
    <property type="entry name" value="S_TKc"/>
    <property type="match status" value="1"/>
</dbReference>
<evidence type="ECO:0000256" key="6">
    <source>
        <dbReference type="PROSITE-ProRule" id="PRU10141"/>
    </source>
</evidence>
<dbReference type="InterPro" id="IPR000719">
    <property type="entry name" value="Prot_kinase_dom"/>
</dbReference>
<dbReference type="EMBL" id="JAFLCK010000011">
    <property type="protein sequence ID" value="MBN8660498.1"/>
    <property type="molecule type" value="Genomic_DNA"/>
</dbReference>
<dbReference type="CDD" id="cd14014">
    <property type="entry name" value="STKc_PknB_like"/>
    <property type="match status" value="1"/>
</dbReference>
<dbReference type="InterPro" id="IPR017441">
    <property type="entry name" value="Protein_kinase_ATP_BS"/>
</dbReference>
<feature type="transmembrane region" description="Helical" evidence="7">
    <location>
        <begin position="234"/>
        <end position="253"/>
    </location>
</feature>
<proteinExistence type="predicted"/>
<feature type="binding site" evidence="6">
    <location>
        <position position="435"/>
    </location>
    <ligand>
        <name>ATP</name>
        <dbReference type="ChEBI" id="CHEBI:30616"/>
    </ligand>
</feature>
<feature type="transmembrane region" description="Helical" evidence="7">
    <location>
        <begin position="92"/>
        <end position="112"/>
    </location>
</feature>
<evidence type="ECO:0000256" key="7">
    <source>
        <dbReference type="SAM" id="Phobius"/>
    </source>
</evidence>
<keyword evidence="5 6" id="KW-0067">ATP-binding</keyword>
<keyword evidence="7" id="KW-0472">Membrane</keyword>
<dbReference type="EC" id="2.7.11.1" evidence="1"/>
<dbReference type="Gene3D" id="1.10.510.10">
    <property type="entry name" value="Transferase(Phosphotransferase) domain 1"/>
    <property type="match status" value="1"/>
</dbReference>
<evidence type="ECO:0000256" key="3">
    <source>
        <dbReference type="ARBA" id="ARBA00022741"/>
    </source>
</evidence>
<dbReference type="Pfam" id="PF00069">
    <property type="entry name" value="Pkinase"/>
    <property type="match status" value="1"/>
</dbReference>
<dbReference type="AlphaFoldDB" id="A0A8J7PHQ9"/>
<feature type="transmembrane region" description="Helical" evidence="7">
    <location>
        <begin position="56"/>
        <end position="80"/>
    </location>
</feature>
<dbReference type="PROSITE" id="PS00107">
    <property type="entry name" value="PROTEIN_KINASE_ATP"/>
    <property type="match status" value="1"/>
</dbReference>
<dbReference type="GO" id="GO:0004674">
    <property type="term" value="F:protein serine/threonine kinase activity"/>
    <property type="evidence" value="ECO:0007669"/>
    <property type="project" value="UniProtKB-KW"/>
</dbReference>
<keyword evidence="7" id="KW-0812">Transmembrane</keyword>
<evidence type="ECO:0000313" key="10">
    <source>
        <dbReference type="Proteomes" id="UP000664277"/>
    </source>
</evidence>
<sequence>MDQADASKNDSAFGTAQPVVASASVDKSVLPESIQARVLAATQVCLDKGGVRSARLTAAALVIAAILIHGSVAIGNVFNIEWLKSFVYGQKIGFSSCFWFVLCGLGCLPVVLHTTSRKLLFAARFVLSLTLFFTALLWIEHLFGLDFNTTNIIFELPNGGGHLKLPGPVSVDVSFCLALLSLVALLLSFSDKRSKSPFQAVSGLLAIPCLVIVTSAAFGQEGFADRLCTMAGCVQFKLLNFLSLLCLSISLLLSRPEEGFVRLIYSDNIAARLLRGAAAAFPISLIYGMLIVWLSSERLLPDGTRFRLISSEFVLPMSMAGSLAIFVIFLIISARKLEKIATEKEATEQVLMALSKEVDAIQAYKMVCLTCGKEFPDGWVACPYDTAELQRVADRFHPGAVFAEKYEVIEALGSGGMSTVYKAKHKFLEKPVAIKLLNAHLASDGKAVQRFQLEAKAAYDLKHPNLISIYDFGISPDGQAYIVMDYLEGESLSDRIERHGKLPLMEALPIFADIASGLAHAHEHNVLHRDIKPSNVMLTSSESGATKALIVDFGLAKNYEDDSLKLTQTGEIFGSPLYMSPEQCRGSVLDRRSDIYSFGCLMYETLTGYVPIRGTNALETFRLKCTEVPPPFPSTLEIPGWLTNLIMSTLRIEVEQRPLSCNHIFEAISVYVRR</sequence>
<evidence type="ECO:0000256" key="2">
    <source>
        <dbReference type="ARBA" id="ARBA00022679"/>
    </source>
</evidence>
<keyword evidence="3 6" id="KW-0547">Nucleotide-binding</keyword>
<feature type="transmembrane region" description="Helical" evidence="7">
    <location>
        <begin position="169"/>
        <end position="189"/>
    </location>
</feature>
<protein>
    <recommendedName>
        <fullName evidence="1">non-specific serine/threonine protein kinase</fullName>
        <ecNumber evidence="1">2.7.11.1</ecNumber>
    </recommendedName>
</protein>
<feature type="transmembrane region" description="Helical" evidence="7">
    <location>
        <begin position="273"/>
        <end position="293"/>
    </location>
</feature>
<evidence type="ECO:0000256" key="5">
    <source>
        <dbReference type="ARBA" id="ARBA00022840"/>
    </source>
</evidence>
<dbReference type="PROSITE" id="PS00108">
    <property type="entry name" value="PROTEIN_KINASE_ST"/>
    <property type="match status" value="1"/>
</dbReference>
<dbReference type="PANTHER" id="PTHR43289">
    <property type="entry name" value="MITOGEN-ACTIVATED PROTEIN KINASE KINASE KINASE 20-RELATED"/>
    <property type="match status" value="1"/>
</dbReference>
<dbReference type="PANTHER" id="PTHR43289:SF6">
    <property type="entry name" value="SERINE_THREONINE-PROTEIN KINASE NEKL-3"/>
    <property type="match status" value="1"/>
</dbReference>
<keyword evidence="9" id="KW-0723">Serine/threonine-protein kinase</keyword>